<reference evidence="1" key="2">
    <citation type="journal article" date="2015" name="Data Brief">
        <title>Shoot transcriptome of the giant reed, Arundo donax.</title>
        <authorList>
            <person name="Barrero R.A."/>
            <person name="Guerrero F.D."/>
            <person name="Moolhuijzen P."/>
            <person name="Goolsby J.A."/>
            <person name="Tidwell J."/>
            <person name="Bellgard S.E."/>
            <person name="Bellgard M.I."/>
        </authorList>
    </citation>
    <scope>NUCLEOTIDE SEQUENCE</scope>
    <source>
        <tissue evidence="1">Shoot tissue taken approximately 20 cm above the soil surface</tissue>
    </source>
</reference>
<name>A0A0A9AWT1_ARUDO</name>
<dbReference type="EMBL" id="GBRH01244510">
    <property type="protein sequence ID" value="JAD53385.1"/>
    <property type="molecule type" value="Transcribed_RNA"/>
</dbReference>
<organism evidence="1">
    <name type="scientific">Arundo donax</name>
    <name type="common">Giant reed</name>
    <name type="synonym">Donax arundinaceus</name>
    <dbReference type="NCBI Taxonomy" id="35708"/>
    <lineage>
        <taxon>Eukaryota</taxon>
        <taxon>Viridiplantae</taxon>
        <taxon>Streptophyta</taxon>
        <taxon>Embryophyta</taxon>
        <taxon>Tracheophyta</taxon>
        <taxon>Spermatophyta</taxon>
        <taxon>Magnoliopsida</taxon>
        <taxon>Liliopsida</taxon>
        <taxon>Poales</taxon>
        <taxon>Poaceae</taxon>
        <taxon>PACMAD clade</taxon>
        <taxon>Arundinoideae</taxon>
        <taxon>Arundineae</taxon>
        <taxon>Arundo</taxon>
    </lineage>
</organism>
<proteinExistence type="predicted"/>
<evidence type="ECO:0000313" key="1">
    <source>
        <dbReference type="EMBL" id="JAD53385.1"/>
    </source>
</evidence>
<dbReference type="AlphaFoldDB" id="A0A0A9AWT1"/>
<sequence length="58" mass="6762">MVVIQHLHQSSLLVRRCSPNPRALPRTLLHLSSRQQSNKQYNHRTNMVGLEWVGFGLR</sequence>
<accession>A0A0A9AWT1</accession>
<reference evidence="1" key="1">
    <citation type="submission" date="2014-09" db="EMBL/GenBank/DDBJ databases">
        <authorList>
            <person name="Magalhaes I.L.F."/>
            <person name="Oliveira U."/>
            <person name="Santos F.R."/>
            <person name="Vidigal T.H.D.A."/>
            <person name="Brescovit A.D."/>
            <person name="Santos A.J."/>
        </authorList>
    </citation>
    <scope>NUCLEOTIDE SEQUENCE</scope>
    <source>
        <tissue evidence="1">Shoot tissue taken approximately 20 cm above the soil surface</tissue>
    </source>
</reference>
<protein>
    <submittedName>
        <fullName evidence="1">Uncharacterized protein</fullName>
    </submittedName>
</protein>